<evidence type="ECO:0000313" key="2">
    <source>
        <dbReference type="EMBL" id="KAK7330043.1"/>
    </source>
</evidence>
<evidence type="ECO:0000313" key="3">
    <source>
        <dbReference type="Proteomes" id="UP001367508"/>
    </source>
</evidence>
<keyword evidence="1" id="KW-1133">Transmembrane helix</keyword>
<sequence>MNGTPKFLIKASTIQPIAYIWTFIASLLVLDILGSSKEIKRCMGKNLGIGSGKFHTGEDKVFLIFYTIQHSVLHHSRGLTENSMYLVLEP</sequence>
<evidence type="ECO:0000256" key="1">
    <source>
        <dbReference type="SAM" id="Phobius"/>
    </source>
</evidence>
<feature type="transmembrane region" description="Helical" evidence="1">
    <location>
        <begin position="16"/>
        <end position="33"/>
    </location>
</feature>
<keyword evidence="1" id="KW-0812">Transmembrane</keyword>
<dbReference type="Proteomes" id="UP001367508">
    <property type="component" value="Unassembled WGS sequence"/>
</dbReference>
<protein>
    <submittedName>
        <fullName evidence="2">Uncharacterized protein</fullName>
    </submittedName>
</protein>
<dbReference type="AlphaFoldDB" id="A0AAN9L968"/>
<keyword evidence="3" id="KW-1185">Reference proteome</keyword>
<gene>
    <name evidence="2" type="ORF">VNO77_24228</name>
</gene>
<reference evidence="2 3" key="1">
    <citation type="submission" date="2024-01" db="EMBL/GenBank/DDBJ databases">
        <title>The genomes of 5 underutilized Papilionoideae crops provide insights into root nodulation and disease resistanc.</title>
        <authorList>
            <person name="Jiang F."/>
        </authorList>
    </citation>
    <scope>NUCLEOTIDE SEQUENCE [LARGE SCALE GENOMIC DNA]</scope>
    <source>
        <strain evidence="2">LVBAO_FW01</strain>
        <tissue evidence="2">Leaves</tissue>
    </source>
</reference>
<comment type="caution">
    <text evidence="2">The sequence shown here is derived from an EMBL/GenBank/DDBJ whole genome shotgun (WGS) entry which is preliminary data.</text>
</comment>
<keyword evidence="1" id="KW-0472">Membrane</keyword>
<dbReference type="EMBL" id="JAYMYQ010000005">
    <property type="protein sequence ID" value="KAK7330043.1"/>
    <property type="molecule type" value="Genomic_DNA"/>
</dbReference>
<proteinExistence type="predicted"/>
<accession>A0AAN9L968</accession>
<name>A0AAN9L968_CANGL</name>
<organism evidence="2 3">
    <name type="scientific">Canavalia gladiata</name>
    <name type="common">Sword bean</name>
    <name type="synonym">Dolichos gladiatus</name>
    <dbReference type="NCBI Taxonomy" id="3824"/>
    <lineage>
        <taxon>Eukaryota</taxon>
        <taxon>Viridiplantae</taxon>
        <taxon>Streptophyta</taxon>
        <taxon>Embryophyta</taxon>
        <taxon>Tracheophyta</taxon>
        <taxon>Spermatophyta</taxon>
        <taxon>Magnoliopsida</taxon>
        <taxon>eudicotyledons</taxon>
        <taxon>Gunneridae</taxon>
        <taxon>Pentapetalae</taxon>
        <taxon>rosids</taxon>
        <taxon>fabids</taxon>
        <taxon>Fabales</taxon>
        <taxon>Fabaceae</taxon>
        <taxon>Papilionoideae</taxon>
        <taxon>50 kb inversion clade</taxon>
        <taxon>NPAAA clade</taxon>
        <taxon>indigoferoid/millettioid clade</taxon>
        <taxon>Phaseoleae</taxon>
        <taxon>Canavalia</taxon>
    </lineage>
</organism>